<evidence type="ECO:0000313" key="13">
    <source>
        <dbReference type="EMBL" id="KRX04043.1"/>
    </source>
</evidence>
<evidence type="ECO:0000259" key="12">
    <source>
        <dbReference type="Pfam" id="PF03200"/>
    </source>
</evidence>
<evidence type="ECO:0000256" key="5">
    <source>
        <dbReference type="ARBA" id="ARBA00022824"/>
    </source>
</evidence>
<dbReference type="Pfam" id="PF03200">
    <property type="entry name" value="Glyco_hydro_63"/>
    <property type="match status" value="1"/>
</dbReference>
<reference evidence="13 14" key="1">
    <citation type="journal article" date="2015" name="Sci. Rep.">
        <title>Genome of the facultative scuticociliatosis pathogen Pseudocohnilembus persalinus provides insight into its virulence through horizontal gene transfer.</title>
        <authorList>
            <person name="Xiong J."/>
            <person name="Wang G."/>
            <person name="Cheng J."/>
            <person name="Tian M."/>
            <person name="Pan X."/>
            <person name="Warren A."/>
            <person name="Jiang C."/>
            <person name="Yuan D."/>
            <person name="Miao W."/>
        </authorList>
    </citation>
    <scope>NUCLEOTIDE SEQUENCE [LARGE SCALE GENOMIC DNA]</scope>
    <source>
        <strain evidence="13">36N120E</strain>
    </source>
</reference>
<keyword evidence="7" id="KW-1133">Transmembrane helix</keyword>
<keyword evidence="6" id="KW-0735">Signal-anchor</keyword>
<proteinExistence type="inferred from homology"/>
<keyword evidence="5" id="KW-0256">Endoplasmic reticulum</keyword>
<evidence type="ECO:0000256" key="10">
    <source>
        <dbReference type="ARBA" id="ARBA00023295"/>
    </source>
</evidence>
<keyword evidence="14" id="KW-1185">Reference proteome</keyword>
<dbReference type="OrthoDB" id="410058at2759"/>
<organism evidence="13 14">
    <name type="scientific">Pseudocohnilembus persalinus</name>
    <name type="common">Ciliate</name>
    <dbReference type="NCBI Taxonomy" id="266149"/>
    <lineage>
        <taxon>Eukaryota</taxon>
        <taxon>Sar</taxon>
        <taxon>Alveolata</taxon>
        <taxon>Ciliophora</taxon>
        <taxon>Intramacronucleata</taxon>
        <taxon>Oligohymenophorea</taxon>
        <taxon>Scuticociliatia</taxon>
        <taxon>Philasterida</taxon>
        <taxon>Pseudocohnilembidae</taxon>
        <taxon>Pseudocohnilembus</taxon>
    </lineage>
</organism>
<dbReference type="Gene3D" id="1.50.10.10">
    <property type="match status" value="1"/>
</dbReference>
<dbReference type="GO" id="GO:0005789">
    <property type="term" value="C:endoplasmic reticulum membrane"/>
    <property type="evidence" value="ECO:0007669"/>
    <property type="project" value="UniProtKB-SubCell"/>
</dbReference>
<dbReference type="EMBL" id="LDAU01000122">
    <property type="protein sequence ID" value="KRX04043.1"/>
    <property type="molecule type" value="Genomic_DNA"/>
</dbReference>
<sequence length="578" mass="68123">MSKSKIYILKKTLETPFELQNQLNSENVSFFMDNTNKSQTWDSQTIFKRKLQKQKSGIFNFQNQKLPQASLIGLSYNLENFQQLDNLQYKIVVTYEETDSFQQNQLDISYINEVEKIKDVLSLYYTKNMVQKLGLYDIINKQEKVYHCLNAAISNLYGGMTYKYGNLKFTQSYEEQKQSPKAIFSFTPSRQRFSWSFLWDDGFHNAVICRISPDICIETISSWLNTMNDEGWIPREQPRGTEANGLCNCPNFEKKDNRDGNPPSLILGISHLLNLNDIVINEKLDTFLEQNYKKLQLWFQWYLNSQQNQGLLNKQGDEIDMIFKWWDRDGQISSMNSGLDDFPRNIQKNQRGPAYTPQGHIDCQSWMYFFSDIMTQLSNRLRQEQDSKYYENIKDKIKLRTDQFFKNDDGVYMDFVINGQKPGQNNIDDRIFTGHEGYPSLLPLSFGMISKQDLDSTLNIVRNKNKLWTEFGLRSLSKSSPYFKKGNNYWTNPIWVQMNYIVLRGMKLYYNDHSEKSQEIYQELRENLIQNVCLNNFEKKGYFYENYNKKGEKGEGSDAHPFTGWTSTISLIISEQYW</sequence>
<dbReference type="Proteomes" id="UP000054937">
    <property type="component" value="Unassembled WGS sequence"/>
</dbReference>
<dbReference type="SUPFAM" id="SSF48208">
    <property type="entry name" value="Six-hairpin glycosidases"/>
    <property type="match status" value="1"/>
</dbReference>
<name>A0A0V0QP68_PSEPJ</name>
<dbReference type="InterPro" id="IPR008928">
    <property type="entry name" value="6-hairpin_glycosidase_sf"/>
</dbReference>
<evidence type="ECO:0000256" key="4">
    <source>
        <dbReference type="ARBA" id="ARBA00022801"/>
    </source>
</evidence>
<keyword evidence="9" id="KW-0325">Glycoprotein</keyword>
<keyword evidence="3" id="KW-0812">Transmembrane</keyword>
<comment type="similarity">
    <text evidence="2">Belongs to the glycosyl hydrolase 63 family.</text>
</comment>
<evidence type="ECO:0000256" key="3">
    <source>
        <dbReference type="ARBA" id="ARBA00022692"/>
    </source>
</evidence>
<dbReference type="GO" id="GO:0009311">
    <property type="term" value="P:oligosaccharide metabolic process"/>
    <property type="evidence" value="ECO:0007669"/>
    <property type="project" value="InterPro"/>
</dbReference>
<dbReference type="GO" id="GO:0006487">
    <property type="term" value="P:protein N-linked glycosylation"/>
    <property type="evidence" value="ECO:0007669"/>
    <property type="project" value="TreeGrafter"/>
</dbReference>
<keyword evidence="10 13" id="KW-0326">Glycosidase</keyword>
<keyword evidence="8" id="KW-0472">Membrane</keyword>
<evidence type="ECO:0000256" key="1">
    <source>
        <dbReference type="ARBA" id="ARBA00004648"/>
    </source>
</evidence>
<evidence type="ECO:0000256" key="2">
    <source>
        <dbReference type="ARBA" id="ARBA00010833"/>
    </source>
</evidence>
<protein>
    <recommendedName>
        <fullName evidence="11">mannosyl-oligosaccharide glucosidase</fullName>
        <ecNumber evidence="11">3.2.1.106</ecNumber>
    </recommendedName>
</protein>
<gene>
    <name evidence="13" type="ORF">PPERSA_12490</name>
</gene>
<dbReference type="PANTHER" id="PTHR10412">
    <property type="entry name" value="MANNOSYL-OLIGOSACCHARIDE GLUCOSIDASE"/>
    <property type="match status" value="1"/>
</dbReference>
<dbReference type="GO" id="GO:0004573">
    <property type="term" value="F:Glc3Man9GlcNAc2 oligosaccharide glucosidase activity"/>
    <property type="evidence" value="ECO:0007669"/>
    <property type="project" value="UniProtKB-EC"/>
</dbReference>
<comment type="caution">
    <text evidence="13">The sequence shown here is derived from an EMBL/GenBank/DDBJ whole genome shotgun (WGS) entry which is preliminary data.</text>
</comment>
<dbReference type="EC" id="3.2.1.106" evidence="11"/>
<dbReference type="AlphaFoldDB" id="A0A0V0QP68"/>
<evidence type="ECO:0000256" key="6">
    <source>
        <dbReference type="ARBA" id="ARBA00022968"/>
    </source>
</evidence>
<evidence type="ECO:0000256" key="11">
    <source>
        <dbReference type="ARBA" id="ARBA00038888"/>
    </source>
</evidence>
<dbReference type="InterPro" id="IPR031335">
    <property type="entry name" value="Glyco_hydro_63_C"/>
</dbReference>
<comment type="subcellular location">
    <subcellularLocation>
        <location evidence="1">Endoplasmic reticulum membrane</location>
        <topology evidence="1">Single-pass type II membrane protein</topology>
    </subcellularLocation>
</comment>
<dbReference type="PANTHER" id="PTHR10412:SF11">
    <property type="entry name" value="MANNOSYL-OLIGOSACCHARIDE GLUCOSIDASE"/>
    <property type="match status" value="1"/>
</dbReference>
<feature type="domain" description="Glycosyl hydrolase family 63 C-terminal" evidence="12">
    <location>
        <begin position="140"/>
        <end position="575"/>
    </location>
</feature>
<accession>A0A0V0QP68</accession>
<evidence type="ECO:0000313" key="14">
    <source>
        <dbReference type="Proteomes" id="UP000054937"/>
    </source>
</evidence>
<keyword evidence="4" id="KW-0378">Hydrolase</keyword>
<evidence type="ECO:0000256" key="9">
    <source>
        <dbReference type="ARBA" id="ARBA00023180"/>
    </source>
</evidence>
<evidence type="ECO:0000256" key="8">
    <source>
        <dbReference type="ARBA" id="ARBA00023136"/>
    </source>
</evidence>
<dbReference type="InterPro" id="IPR004888">
    <property type="entry name" value="Glycoside_hydrolase_63"/>
</dbReference>
<dbReference type="InterPro" id="IPR012341">
    <property type="entry name" value="6hp_glycosidase-like_sf"/>
</dbReference>
<evidence type="ECO:0000256" key="7">
    <source>
        <dbReference type="ARBA" id="ARBA00022989"/>
    </source>
</evidence>
<dbReference type="InParanoid" id="A0A0V0QP68"/>